<organism evidence="2 3">
    <name type="scientific">Herbihabitans rhizosphaerae</name>
    <dbReference type="NCBI Taxonomy" id="1872711"/>
    <lineage>
        <taxon>Bacteria</taxon>
        <taxon>Bacillati</taxon>
        <taxon>Actinomycetota</taxon>
        <taxon>Actinomycetes</taxon>
        <taxon>Pseudonocardiales</taxon>
        <taxon>Pseudonocardiaceae</taxon>
        <taxon>Herbihabitans</taxon>
    </lineage>
</organism>
<feature type="chain" id="PRO_5020540188" description="Secreted protein" evidence="1">
    <location>
        <begin position="27"/>
        <end position="215"/>
    </location>
</feature>
<feature type="signal peptide" evidence="1">
    <location>
        <begin position="1"/>
        <end position="26"/>
    </location>
</feature>
<reference evidence="2 3" key="1">
    <citation type="submission" date="2019-02" db="EMBL/GenBank/DDBJ databases">
        <title>Genomic Encyclopedia of Type Strains, Phase IV (KMG-IV): sequencing the most valuable type-strain genomes for metagenomic binning, comparative biology and taxonomic classification.</title>
        <authorList>
            <person name="Goeker M."/>
        </authorList>
    </citation>
    <scope>NUCLEOTIDE SEQUENCE [LARGE SCALE GENOMIC DNA]</scope>
    <source>
        <strain evidence="2 3">DSM 101727</strain>
    </source>
</reference>
<sequence>MFEFRRIAITTAACVGLVGLPATAQADEVTVGAAWLGSATIVTGSTVEQGPIARCGTDTDVSSGQSAGVTVGTTTKYGRGTTTCGRDAEGMSKGAADGKRFETTVLRQFGGPTIKISGYGVSCWTRPAGSSSSMYLEGVSGFDAPQDIPSNHLVVIPGGSGQPPAAHVVLNELTVPSPPDGSMVVHAAHIKLFPEGGPASGDIYVGSAACDPHAG</sequence>
<proteinExistence type="predicted"/>
<keyword evidence="1" id="KW-0732">Signal</keyword>
<keyword evidence="3" id="KW-1185">Reference proteome</keyword>
<evidence type="ECO:0000313" key="2">
    <source>
        <dbReference type="EMBL" id="RZS41091.1"/>
    </source>
</evidence>
<dbReference type="Proteomes" id="UP000294257">
    <property type="component" value="Unassembled WGS sequence"/>
</dbReference>
<dbReference type="OrthoDB" id="3637640at2"/>
<gene>
    <name evidence="2" type="ORF">EV193_103409</name>
</gene>
<comment type="caution">
    <text evidence="2">The sequence shown here is derived from an EMBL/GenBank/DDBJ whole genome shotgun (WGS) entry which is preliminary data.</text>
</comment>
<name>A0A4Q7KYG1_9PSEU</name>
<evidence type="ECO:0000256" key="1">
    <source>
        <dbReference type="SAM" id="SignalP"/>
    </source>
</evidence>
<dbReference type="RefSeq" id="WP_130344047.1">
    <property type="nucleotide sequence ID" value="NZ_SGWQ01000003.1"/>
</dbReference>
<evidence type="ECO:0000313" key="3">
    <source>
        <dbReference type="Proteomes" id="UP000294257"/>
    </source>
</evidence>
<evidence type="ECO:0008006" key="4">
    <source>
        <dbReference type="Google" id="ProtNLM"/>
    </source>
</evidence>
<protein>
    <recommendedName>
        <fullName evidence="4">Secreted protein</fullName>
    </recommendedName>
</protein>
<dbReference type="AlphaFoldDB" id="A0A4Q7KYG1"/>
<accession>A0A4Q7KYG1</accession>
<dbReference type="EMBL" id="SGWQ01000003">
    <property type="protein sequence ID" value="RZS41091.1"/>
    <property type="molecule type" value="Genomic_DNA"/>
</dbReference>